<protein>
    <submittedName>
        <fullName evidence="12">Cardioacceleratory peptide receptor</fullName>
    </submittedName>
</protein>
<feature type="transmembrane region" description="Helical" evidence="10">
    <location>
        <begin position="225"/>
        <end position="244"/>
    </location>
</feature>
<dbReference type="Proteomes" id="UP000735302">
    <property type="component" value="Unassembled WGS sequence"/>
</dbReference>
<dbReference type="PROSITE" id="PS00237">
    <property type="entry name" value="G_PROTEIN_RECEP_F1_1"/>
    <property type="match status" value="1"/>
</dbReference>
<dbReference type="SUPFAM" id="SSF81321">
    <property type="entry name" value="Family A G protein-coupled receptor-like"/>
    <property type="match status" value="1"/>
</dbReference>
<evidence type="ECO:0000256" key="8">
    <source>
        <dbReference type="ARBA" id="ARBA00023180"/>
    </source>
</evidence>
<comment type="subcellular location">
    <subcellularLocation>
        <location evidence="1 10">Cell membrane</location>
        <topology evidence="1 10">Multi-pass membrane protein</topology>
    </subcellularLocation>
</comment>
<keyword evidence="8 10" id="KW-0325">Glycoprotein</keyword>
<dbReference type="GO" id="GO:0005000">
    <property type="term" value="F:vasopressin receptor activity"/>
    <property type="evidence" value="ECO:0007669"/>
    <property type="project" value="InterPro"/>
</dbReference>
<dbReference type="PROSITE" id="PS50262">
    <property type="entry name" value="G_PROTEIN_RECEP_F1_2"/>
    <property type="match status" value="1"/>
</dbReference>
<accession>A0AAV4BU39</accession>
<feature type="transmembrane region" description="Helical" evidence="10">
    <location>
        <begin position="33"/>
        <end position="54"/>
    </location>
</feature>
<evidence type="ECO:0000256" key="2">
    <source>
        <dbReference type="ARBA" id="ARBA00022475"/>
    </source>
</evidence>
<evidence type="ECO:0000313" key="12">
    <source>
        <dbReference type="EMBL" id="GFO26711.1"/>
    </source>
</evidence>
<sequence>MLPDLLVGVMVSLTDLAQKITIEWYAGNVLCKLIYFTQAVVTYSSTYVLVSLSIDRYDAVARPMNFSRSAQKGRALVIVAWVVSILFALPIPFIYQQHTIEGRQQCWLEFPEYWHWNLYFTSVAVVTFFIPAVIIAGCYIAIIYIIWSKSRTQHSGCGSCIICISCHKSSSTTSTISGSSGSRFFSRSRSTWSATPSGLTISNSRHETGRGIIPQAKIRTIKMTLIIVIVFIVCWSPFFIYNLLELYQVIPHNNPLTTLIQSVAPLNSAANPIIYGIFSTRICRNLRRIPCLRRSVCPCTGHQESHLNNHHHTTNNHNHFYHSYNNQQYPSKTHFRPRQMLTSLATEPTAMTFDLHKVRSNGNGSRCGSVSSNVKNQGPLPQTIPMVAIRKHEADVTHICTTPAESIAADVKSCKGRSREGQAVAVNGTQNRTHSDLNRVQSLTSSVENASALKHLQKHKVQADVQPHVITEVILDTAMTT</sequence>
<comment type="similarity">
    <text evidence="10">Belongs to the G-protein coupled receptor 1 family. Vasopressin/oxytocin receptor subfamily.</text>
</comment>
<evidence type="ECO:0000256" key="3">
    <source>
        <dbReference type="ARBA" id="ARBA00022692"/>
    </source>
</evidence>
<gene>
    <name evidence="12" type="ORF">PoB_005321600</name>
</gene>
<dbReference type="PRINTS" id="PR00896">
    <property type="entry name" value="VASOPRESSINR"/>
</dbReference>
<feature type="transmembrane region" description="Helical" evidence="10">
    <location>
        <begin position="118"/>
        <end position="147"/>
    </location>
</feature>
<keyword evidence="5 10" id="KW-0297">G-protein coupled receptor</keyword>
<dbReference type="Pfam" id="PF00001">
    <property type="entry name" value="7tm_1"/>
    <property type="match status" value="1"/>
</dbReference>
<keyword evidence="4 10" id="KW-1133">Transmembrane helix</keyword>
<keyword evidence="9 10" id="KW-0807">Transducer</keyword>
<evidence type="ECO:0000256" key="4">
    <source>
        <dbReference type="ARBA" id="ARBA00022989"/>
    </source>
</evidence>
<keyword evidence="13" id="KW-1185">Reference proteome</keyword>
<evidence type="ECO:0000313" key="13">
    <source>
        <dbReference type="Proteomes" id="UP000735302"/>
    </source>
</evidence>
<dbReference type="InterPro" id="IPR017452">
    <property type="entry name" value="GPCR_Rhodpsn_7TM"/>
</dbReference>
<dbReference type="PRINTS" id="PR00237">
    <property type="entry name" value="GPCRRHODOPSN"/>
</dbReference>
<dbReference type="GO" id="GO:0008188">
    <property type="term" value="F:neuropeptide receptor activity"/>
    <property type="evidence" value="ECO:0007669"/>
    <property type="project" value="TreeGrafter"/>
</dbReference>
<evidence type="ECO:0000256" key="7">
    <source>
        <dbReference type="ARBA" id="ARBA00023170"/>
    </source>
</evidence>
<evidence type="ECO:0000256" key="1">
    <source>
        <dbReference type="ARBA" id="ARBA00004651"/>
    </source>
</evidence>
<keyword evidence="3 10" id="KW-0812">Transmembrane</keyword>
<feature type="domain" description="G-protein coupled receptors family 1 profile" evidence="11">
    <location>
        <begin position="1"/>
        <end position="275"/>
    </location>
</feature>
<evidence type="ECO:0000256" key="6">
    <source>
        <dbReference type="ARBA" id="ARBA00023136"/>
    </source>
</evidence>
<organism evidence="12 13">
    <name type="scientific">Plakobranchus ocellatus</name>
    <dbReference type="NCBI Taxonomy" id="259542"/>
    <lineage>
        <taxon>Eukaryota</taxon>
        <taxon>Metazoa</taxon>
        <taxon>Spiralia</taxon>
        <taxon>Lophotrochozoa</taxon>
        <taxon>Mollusca</taxon>
        <taxon>Gastropoda</taxon>
        <taxon>Heterobranchia</taxon>
        <taxon>Euthyneura</taxon>
        <taxon>Panpulmonata</taxon>
        <taxon>Sacoglossa</taxon>
        <taxon>Placobranchoidea</taxon>
        <taxon>Plakobranchidae</taxon>
        <taxon>Plakobranchus</taxon>
    </lineage>
</organism>
<dbReference type="AlphaFoldDB" id="A0AAV4BU39"/>
<reference evidence="12 13" key="1">
    <citation type="journal article" date="2021" name="Elife">
        <title>Chloroplast acquisition without the gene transfer in kleptoplastic sea slugs, Plakobranchus ocellatus.</title>
        <authorList>
            <person name="Maeda T."/>
            <person name="Takahashi S."/>
            <person name="Yoshida T."/>
            <person name="Shimamura S."/>
            <person name="Takaki Y."/>
            <person name="Nagai Y."/>
            <person name="Toyoda A."/>
            <person name="Suzuki Y."/>
            <person name="Arimoto A."/>
            <person name="Ishii H."/>
            <person name="Satoh N."/>
            <person name="Nishiyama T."/>
            <person name="Hasebe M."/>
            <person name="Maruyama T."/>
            <person name="Minagawa J."/>
            <person name="Obokata J."/>
            <person name="Shigenobu S."/>
        </authorList>
    </citation>
    <scope>NUCLEOTIDE SEQUENCE [LARGE SCALE GENOMIC DNA]</scope>
</reference>
<comment type="caution">
    <text evidence="10">Lacks conserved residue(s) required for the propagation of feature annotation.</text>
</comment>
<dbReference type="InterPro" id="IPR001817">
    <property type="entry name" value="Vasoprsn_rcpt"/>
</dbReference>
<keyword evidence="7 10" id="KW-0675">Receptor</keyword>
<evidence type="ECO:0000256" key="10">
    <source>
        <dbReference type="RuleBase" id="RU046427"/>
    </source>
</evidence>
<name>A0AAV4BU39_9GAST</name>
<feature type="transmembrane region" description="Helical" evidence="10">
    <location>
        <begin position="256"/>
        <end position="278"/>
    </location>
</feature>
<dbReference type="GO" id="GO:0005886">
    <property type="term" value="C:plasma membrane"/>
    <property type="evidence" value="ECO:0007669"/>
    <property type="project" value="UniProtKB-SubCell"/>
</dbReference>
<dbReference type="PANTHER" id="PTHR24224:SF6">
    <property type="entry name" value="CARDIOACCELERATORY PEPTIDE RECEPTOR-RELATED"/>
    <property type="match status" value="1"/>
</dbReference>
<dbReference type="Gene3D" id="1.20.1070.10">
    <property type="entry name" value="Rhodopsin 7-helix transmembrane proteins"/>
    <property type="match status" value="1"/>
</dbReference>
<dbReference type="InterPro" id="IPR052665">
    <property type="entry name" value="Neuropeptide-GPCR"/>
</dbReference>
<dbReference type="EMBL" id="BLXT01005858">
    <property type="protein sequence ID" value="GFO26711.1"/>
    <property type="molecule type" value="Genomic_DNA"/>
</dbReference>
<keyword evidence="2" id="KW-1003">Cell membrane</keyword>
<evidence type="ECO:0000256" key="9">
    <source>
        <dbReference type="ARBA" id="ARBA00023224"/>
    </source>
</evidence>
<feature type="transmembrane region" description="Helical" evidence="10">
    <location>
        <begin position="75"/>
        <end position="95"/>
    </location>
</feature>
<keyword evidence="6 10" id="KW-0472">Membrane</keyword>
<evidence type="ECO:0000256" key="5">
    <source>
        <dbReference type="ARBA" id="ARBA00023040"/>
    </source>
</evidence>
<dbReference type="PANTHER" id="PTHR24224">
    <property type="entry name" value="CARDIOACCELERATORY PEPTIDE RECEPTOR-RELATED"/>
    <property type="match status" value="1"/>
</dbReference>
<comment type="caution">
    <text evidence="12">The sequence shown here is derived from an EMBL/GenBank/DDBJ whole genome shotgun (WGS) entry which is preliminary data.</text>
</comment>
<proteinExistence type="inferred from homology"/>
<dbReference type="InterPro" id="IPR000276">
    <property type="entry name" value="GPCR_Rhodpsn"/>
</dbReference>
<evidence type="ECO:0000259" key="11">
    <source>
        <dbReference type="PROSITE" id="PS50262"/>
    </source>
</evidence>